<evidence type="ECO:0000256" key="9">
    <source>
        <dbReference type="ARBA" id="ARBA00022801"/>
    </source>
</evidence>
<protein>
    <recommendedName>
        <fullName evidence="17">Retrovirus-related Pol polyprotein from transposon TNT 1-94-like beta-barrel domain-containing protein</fullName>
    </recommendedName>
</protein>
<evidence type="ECO:0000256" key="3">
    <source>
        <dbReference type="ARBA" id="ARBA00022670"/>
    </source>
</evidence>
<evidence type="ECO:0000256" key="14">
    <source>
        <dbReference type="ARBA" id="ARBA00022932"/>
    </source>
</evidence>
<evidence type="ECO:0000313" key="19">
    <source>
        <dbReference type="Proteomes" id="UP000037035"/>
    </source>
</evidence>
<keyword evidence="12" id="KW-0229">DNA integration</keyword>
<dbReference type="AlphaFoldDB" id="A0A0L6V700"/>
<evidence type="ECO:0000256" key="4">
    <source>
        <dbReference type="ARBA" id="ARBA00022695"/>
    </source>
</evidence>
<dbReference type="Pfam" id="PF22936">
    <property type="entry name" value="Pol_BBD"/>
    <property type="match status" value="1"/>
</dbReference>
<dbReference type="GO" id="GO:0003964">
    <property type="term" value="F:RNA-directed DNA polymerase activity"/>
    <property type="evidence" value="ECO:0007669"/>
    <property type="project" value="UniProtKB-KW"/>
</dbReference>
<keyword evidence="13" id="KW-0695">RNA-directed DNA polymerase</keyword>
<name>A0A0L6V700_9BASI</name>
<evidence type="ECO:0000256" key="5">
    <source>
        <dbReference type="ARBA" id="ARBA00022722"/>
    </source>
</evidence>
<dbReference type="SUPFAM" id="SSF53098">
    <property type="entry name" value="Ribonuclease H-like"/>
    <property type="match status" value="1"/>
</dbReference>
<comment type="caution">
    <text evidence="18">The sequence shown here is derived from an EMBL/GenBank/DDBJ whole genome shotgun (WGS) entry which is preliminary data.</text>
</comment>
<evidence type="ECO:0000259" key="17">
    <source>
        <dbReference type="Pfam" id="PF22936"/>
    </source>
</evidence>
<dbReference type="GO" id="GO:0004519">
    <property type="term" value="F:endonuclease activity"/>
    <property type="evidence" value="ECO:0007669"/>
    <property type="project" value="UniProtKB-KW"/>
</dbReference>
<keyword evidence="15" id="KW-0917">Virion maturation</keyword>
<dbReference type="InterPro" id="IPR036397">
    <property type="entry name" value="RNaseH_sf"/>
</dbReference>
<comment type="function">
    <text evidence="1">The aspartyl protease (PR) mediates the proteolytic cleavages of the Gag and Gag-Pol polyproteins after assembly of the VLP.</text>
</comment>
<dbReference type="GO" id="GO:0003676">
    <property type="term" value="F:nucleic acid binding"/>
    <property type="evidence" value="ECO:0007669"/>
    <property type="project" value="InterPro"/>
</dbReference>
<keyword evidence="10" id="KW-0067">ATP-binding</keyword>
<dbReference type="EMBL" id="LAVV01007269">
    <property type="protein sequence ID" value="KNZ56494.1"/>
    <property type="molecule type" value="Genomic_DNA"/>
</dbReference>
<dbReference type="InterPro" id="IPR039537">
    <property type="entry name" value="Retrotran_Ty1/copia-like"/>
</dbReference>
<dbReference type="CDD" id="cd09272">
    <property type="entry name" value="RNase_HI_RT_Ty1"/>
    <property type="match status" value="1"/>
</dbReference>
<keyword evidence="3" id="KW-0645">Protease</keyword>
<evidence type="ECO:0000256" key="12">
    <source>
        <dbReference type="ARBA" id="ARBA00022908"/>
    </source>
</evidence>
<dbReference type="GO" id="GO:0005524">
    <property type="term" value="F:ATP binding"/>
    <property type="evidence" value="ECO:0007669"/>
    <property type="project" value="UniProtKB-KW"/>
</dbReference>
<dbReference type="GO" id="GO:0003887">
    <property type="term" value="F:DNA-directed DNA polymerase activity"/>
    <property type="evidence" value="ECO:0007669"/>
    <property type="project" value="UniProtKB-KW"/>
</dbReference>
<dbReference type="InterPro" id="IPR012337">
    <property type="entry name" value="RNaseH-like_sf"/>
</dbReference>
<dbReference type="Gene3D" id="3.30.420.10">
    <property type="entry name" value="Ribonuclease H-like superfamily/Ribonuclease H"/>
    <property type="match status" value="1"/>
</dbReference>
<dbReference type="InterPro" id="IPR054722">
    <property type="entry name" value="PolX-like_BBD"/>
</dbReference>
<dbReference type="GO" id="GO:0006508">
    <property type="term" value="P:proteolysis"/>
    <property type="evidence" value="ECO:0007669"/>
    <property type="project" value="UniProtKB-KW"/>
</dbReference>
<evidence type="ECO:0000256" key="11">
    <source>
        <dbReference type="ARBA" id="ARBA00022842"/>
    </source>
</evidence>
<keyword evidence="14" id="KW-0239">DNA-directed DNA polymerase</keyword>
<keyword evidence="11" id="KW-0460">Magnesium</keyword>
<evidence type="ECO:0000256" key="13">
    <source>
        <dbReference type="ARBA" id="ARBA00022918"/>
    </source>
</evidence>
<keyword evidence="5" id="KW-0540">Nuclease</keyword>
<accession>A0A0L6V700</accession>
<keyword evidence="2" id="KW-1188">Viral release from host cell</keyword>
<sequence length="920" mass="105207">MSKTTDDLMDKLNSMLYKTAIESIPLLTQENFSMWRLRVINLLDLLKIKDAVINQTTKLSSSKELVLRTILGAKLDATIHSNFFCLYPICQLSSLSHYRKDARSGHQHRHRRSITHLGQEMTPELVLDHLRLHANKQSIASSSNGINGTHQVSLYTNHSSTKCRPNAHKTRAPHPEHQCWMNNRTEQSVSSFHSSLSYPSMQFVLDSGSSAHMKSNIKLFLALEHKEKGVIHTSSGTESLKIKGSGSIKLTNNYGDFILHHMLYVPDLCVNLLSVRFLVLDGYDVIFEMNSFSIKRNGAMCMDVYYINNLPTINVSNHSHNCLFSSGEMLHKALGHIVLLVKHARYLKLCEDLLILDILKRQSPLKKFISTSWDLFLQLPGKSKSEVSSCLSQAINLEARRFGYYPTVIHSDWGTEFINKYMSNFCNKNIIRARYSDAYTPQQNVLRDFGIPLKYWNEVIKASTLLLNQIPAHRSKRSPYELFKNRSLPLDYFKPIGLKVSYRNLPDQSGLSKLAQIGEIGRIIGYNDELCKHLSFLDYESNSKGIENFVIEDDIDESDSVAKNSSNAFEPSQVLEIDEEIPAISAESQEIIETSSKENSYDTNLELIPQSRDDDIDLDSIPQPRILRERTRNVKPVKYSYLTGDPEKFRKAMQSDKCVEWTAAANEELNNIEGHEVWEDMWDVPTSFLRTTWVFKTKPATLLLKSTISPVEKIIFSTICVYIHSNKNYVLFFHIDDLIVAGDVDEFESLFLKRFPNSTAHAPDTLLGMDVKIKNDEIKLHQQKMIKKGLELAGITKCPLINLLTFNIDDLNTIKHYTDATWADDLETHLSRSGSIFFWKACPVAWNSKKPKNIITMSSTEAELNALSDGVQENQWIKFLVEELWDKKLNPTEFHIKNQGLLEKLKNLWIKFKNKTSSPQ</sequence>
<keyword evidence="16" id="KW-0233">DNA recombination</keyword>
<dbReference type="VEuPathDB" id="FungiDB:VP01_238g1"/>
<dbReference type="PANTHER" id="PTHR42648">
    <property type="entry name" value="TRANSPOSASE, PUTATIVE-RELATED"/>
    <property type="match status" value="1"/>
</dbReference>
<keyword evidence="8" id="KW-0255">Endonuclease</keyword>
<keyword evidence="6" id="KW-0479">Metal-binding</keyword>
<evidence type="ECO:0000256" key="8">
    <source>
        <dbReference type="ARBA" id="ARBA00022759"/>
    </source>
</evidence>
<proteinExistence type="predicted"/>
<keyword evidence="7" id="KW-0547">Nucleotide-binding</keyword>
<keyword evidence="9" id="KW-0378">Hydrolase</keyword>
<evidence type="ECO:0000256" key="1">
    <source>
        <dbReference type="ARBA" id="ARBA00002180"/>
    </source>
</evidence>
<dbReference type="GO" id="GO:0015074">
    <property type="term" value="P:DNA integration"/>
    <property type="evidence" value="ECO:0007669"/>
    <property type="project" value="UniProtKB-KW"/>
</dbReference>
<evidence type="ECO:0000256" key="10">
    <source>
        <dbReference type="ARBA" id="ARBA00022840"/>
    </source>
</evidence>
<reference evidence="18 19" key="1">
    <citation type="submission" date="2015-08" db="EMBL/GenBank/DDBJ databases">
        <title>Next Generation Sequencing and Analysis of the Genome of Puccinia sorghi L Schw, the Causal Agent of Maize Common Rust.</title>
        <authorList>
            <person name="Rochi L."/>
            <person name="Burguener G."/>
            <person name="Darino M."/>
            <person name="Turjanski A."/>
            <person name="Kreff E."/>
            <person name="Dieguez M.J."/>
            <person name="Sacco F."/>
        </authorList>
    </citation>
    <scope>NUCLEOTIDE SEQUENCE [LARGE SCALE GENOMIC DNA]</scope>
    <source>
        <strain evidence="18 19">RO10H11247</strain>
    </source>
</reference>
<keyword evidence="4" id="KW-0548">Nucleotidyltransferase</keyword>
<dbReference type="Proteomes" id="UP000037035">
    <property type="component" value="Unassembled WGS sequence"/>
</dbReference>
<evidence type="ECO:0000256" key="2">
    <source>
        <dbReference type="ARBA" id="ARBA00022612"/>
    </source>
</evidence>
<dbReference type="GO" id="GO:0008233">
    <property type="term" value="F:peptidase activity"/>
    <property type="evidence" value="ECO:0007669"/>
    <property type="project" value="UniProtKB-KW"/>
</dbReference>
<feature type="domain" description="Retrovirus-related Pol polyprotein from transposon TNT 1-94-like beta-barrel" evidence="17">
    <location>
        <begin position="203"/>
        <end position="283"/>
    </location>
</feature>
<evidence type="ECO:0000256" key="16">
    <source>
        <dbReference type="ARBA" id="ARBA00023172"/>
    </source>
</evidence>
<gene>
    <name evidence="18" type="ORF">VP01_238g1</name>
</gene>
<dbReference type="PANTHER" id="PTHR42648:SF11">
    <property type="entry name" value="TRANSPOSON TY4-P GAG-POL POLYPROTEIN"/>
    <property type="match status" value="1"/>
</dbReference>
<evidence type="ECO:0000313" key="18">
    <source>
        <dbReference type="EMBL" id="KNZ56494.1"/>
    </source>
</evidence>
<evidence type="ECO:0000256" key="7">
    <source>
        <dbReference type="ARBA" id="ARBA00022741"/>
    </source>
</evidence>
<organism evidence="18 19">
    <name type="scientific">Puccinia sorghi</name>
    <dbReference type="NCBI Taxonomy" id="27349"/>
    <lineage>
        <taxon>Eukaryota</taxon>
        <taxon>Fungi</taxon>
        <taxon>Dikarya</taxon>
        <taxon>Basidiomycota</taxon>
        <taxon>Pucciniomycotina</taxon>
        <taxon>Pucciniomycetes</taxon>
        <taxon>Pucciniales</taxon>
        <taxon>Pucciniaceae</taxon>
        <taxon>Puccinia</taxon>
    </lineage>
</organism>
<dbReference type="GO" id="GO:0046872">
    <property type="term" value="F:metal ion binding"/>
    <property type="evidence" value="ECO:0007669"/>
    <property type="project" value="UniProtKB-KW"/>
</dbReference>
<dbReference type="OrthoDB" id="7555294at2759"/>
<dbReference type="GO" id="GO:0006310">
    <property type="term" value="P:DNA recombination"/>
    <property type="evidence" value="ECO:0007669"/>
    <property type="project" value="UniProtKB-KW"/>
</dbReference>
<evidence type="ECO:0000256" key="6">
    <source>
        <dbReference type="ARBA" id="ARBA00022723"/>
    </source>
</evidence>
<keyword evidence="19" id="KW-1185">Reference proteome</keyword>
<keyword evidence="14" id="KW-0808">Transferase</keyword>
<evidence type="ECO:0000256" key="15">
    <source>
        <dbReference type="ARBA" id="ARBA00023113"/>
    </source>
</evidence>